<protein>
    <recommendedName>
        <fullName evidence="2 7">Orotate phosphoribosyltransferase</fullName>
        <ecNumber evidence="2 7">2.4.2.10</ecNumber>
    </recommendedName>
</protein>
<dbReference type="EMBL" id="DPPF01000032">
    <property type="protein sequence ID" value="HCW92341.1"/>
    <property type="molecule type" value="Genomic_DNA"/>
</dbReference>
<dbReference type="HAMAP" id="MF_01208">
    <property type="entry name" value="PyrE"/>
    <property type="match status" value="1"/>
</dbReference>
<dbReference type="SUPFAM" id="SSF53271">
    <property type="entry name" value="PRTase-like"/>
    <property type="match status" value="1"/>
</dbReference>
<dbReference type="InterPro" id="IPR029057">
    <property type="entry name" value="PRTase-like"/>
</dbReference>
<evidence type="ECO:0000256" key="6">
    <source>
        <dbReference type="ARBA" id="ARBA00022975"/>
    </source>
</evidence>
<dbReference type="UniPathway" id="UPA00070">
    <property type="reaction ID" value="UER00119"/>
</dbReference>
<reference evidence="9 10" key="1">
    <citation type="journal article" date="2018" name="Nat. Biotechnol.">
        <title>A standardized bacterial taxonomy based on genome phylogeny substantially revises the tree of life.</title>
        <authorList>
            <person name="Parks D.H."/>
            <person name="Chuvochina M."/>
            <person name="Waite D.W."/>
            <person name="Rinke C."/>
            <person name="Skarshewski A."/>
            <person name="Chaumeil P.A."/>
            <person name="Hugenholtz P."/>
        </authorList>
    </citation>
    <scope>NUCLEOTIDE SEQUENCE [LARGE SCALE GENOMIC DNA]</scope>
    <source>
        <strain evidence="9">UBA8672</strain>
    </source>
</reference>
<dbReference type="Proteomes" id="UP000262325">
    <property type="component" value="Unassembled WGS sequence"/>
</dbReference>
<evidence type="ECO:0000313" key="9">
    <source>
        <dbReference type="EMBL" id="HCW92341.1"/>
    </source>
</evidence>
<dbReference type="PANTHER" id="PTHR19278:SF9">
    <property type="entry name" value="URIDINE 5'-MONOPHOSPHATE SYNTHASE"/>
    <property type="match status" value="1"/>
</dbReference>
<gene>
    <name evidence="9" type="ORF">DHM44_01530</name>
</gene>
<dbReference type="GO" id="GO:0019856">
    <property type="term" value="P:pyrimidine nucleobase biosynthetic process"/>
    <property type="evidence" value="ECO:0007669"/>
    <property type="project" value="InterPro"/>
</dbReference>
<organism evidence="9 10">
    <name type="scientific">Flexistipes sinusarabici</name>
    <dbReference type="NCBI Taxonomy" id="2352"/>
    <lineage>
        <taxon>Bacteria</taxon>
        <taxon>Pseudomonadati</taxon>
        <taxon>Deferribacterota</taxon>
        <taxon>Deferribacteres</taxon>
        <taxon>Deferribacterales</taxon>
        <taxon>Flexistipitaceae</taxon>
        <taxon>Flexistipes</taxon>
    </lineage>
</organism>
<keyword evidence="4 9" id="KW-0808">Transferase</keyword>
<proteinExistence type="inferred from homology"/>
<dbReference type="EC" id="2.4.2.10" evidence="2 7"/>
<evidence type="ECO:0000256" key="4">
    <source>
        <dbReference type="ARBA" id="ARBA00022679"/>
    </source>
</evidence>
<dbReference type="PANTHER" id="PTHR19278">
    <property type="entry name" value="OROTATE PHOSPHORIBOSYLTRANSFERASE"/>
    <property type="match status" value="1"/>
</dbReference>
<name>A0A3D5Q919_FLESI</name>
<feature type="non-terminal residue" evidence="9">
    <location>
        <position position="142"/>
    </location>
</feature>
<dbReference type="GO" id="GO:0004588">
    <property type="term" value="F:orotate phosphoribosyltransferase activity"/>
    <property type="evidence" value="ECO:0007669"/>
    <property type="project" value="UniProtKB-UniRule"/>
</dbReference>
<comment type="caution">
    <text evidence="9">The sequence shown here is derived from an EMBL/GenBank/DDBJ whole genome shotgun (WGS) entry which is preliminary data.</text>
</comment>
<evidence type="ECO:0000256" key="1">
    <source>
        <dbReference type="ARBA" id="ARBA00004889"/>
    </source>
</evidence>
<dbReference type="CDD" id="cd06223">
    <property type="entry name" value="PRTases_typeI"/>
    <property type="match status" value="1"/>
</dbReference>
<keyword evidence="5" id="KW-0460">Magnesium</keyword>
<dbReference type="InterPro" id="IPR000836">
    <property type="entry name" value="PRTase_dom"/>
</dbReference>
<keyword evidence="6" id="KW-0665">Pyrimidine biosynthesis</keyword>
<dbReference type="NCBIfam" id="TIGR01367">
    <property type="entry name" value="pyrE_Therm"/>
    <property type="match status" value="1"/>
</dbReference>
<evidence type="ECO:0000259" key="8">
    <source>
        <dbReference type="Pfam" id="PF00156"/>
    </source>
</evidence>
<evidence type="ECO:0000256" key="5">
    <source>
        <dbReference type="ARBA" id="ARBA00022842"/>
    </source>
</evidence>
<dbReference type="GO" id="GO:0044205">
    <property type="term" value="P:'de novo' UMP biosynthetic process"/>
    <property type="evidence" value="ECO:0007669"/>
    <property type="project" value="UniProtKB-UniPathway"/>
</dbReference>
<dbReference type="InterPro" id="IPR006273">
    <property type="entry name" value="Orotate_PRibTrfase_bac"/>
</dbReference>
<dbReference type="Pfam" id="PF00156">
    <property type="entry name" value="Pribosyltran"/>
    <property type="match status" value="1"/>
</dbReference>
<comment type="pathway">
    <text evidence="1">Pyrimidine metabolism; UMP biosynthesis via de novo pathway; UMP from orotate: step 1/2.</text>
</comment>
<dbReference type="InterPro" id="IPR023031">
    <property type="entry name" value="OPRT"/>
</dbReference>
<evidence type="ECO:0000256" key="7">
    <source>
        <dbReference type="NCBIfam" id="TIGR01367"/>
    </source>
</evidence>
<evidence type="ECO:0000256" key="2">
    <source>
        <dbReference type="ARBA" id="ARBA00011971"/>
    </source>
</evidence>
<sequence>MTDKEIIEIYKKHDALLKGHFLLSSGLHSDMYLQSALVMQYPVIAESIINELVKKVYFMNFTTVVSPAIGGIRFGYELARLLKKRSVFTERTNGQMSFRRGFSLQEGESVLVAEDVVTTGKSTKECIKVVEDTGAKVVGVTS</sequence>
<dbReference type="Gene3D" id="3.40.50.2020">
    <property type="match status" value="1"/>
</dbReference>
<keyword evidence="3 9" id="KW-0328">Glycosyltransferase</keyword>
<evidence type="ECO:0000313" key="10">
    <source>
        <dbReference type="Proteomes" id="UP000262325"/>
    </source>
</evidence>
<evidence type="ECO:0000256" key="3">
    <source>
        <dbReference type="ARBA" id="ARBA00022676"/>
    </source>
</evidence>
<feature type="domain" description="Phosphoribosyltransferase" evidence="8">
    <location>
        <begin position="47"/>
        <end position="140"/>
    </location>
</feature>
<accession>A0A3D5Q919</accession>
<dbReference type="AlphaFoldDB" id="A0A3D5Q919"/>